<dbReference type="EMBL" id="JAAYYV010000413">
    <property type="protein sequence ID" value="NLF55582.1"/>
    <property type="molecule type" value="Genomic_DNA"/>
</dbReference>
<dbReference type="Proteomes" id="UP000536534">
    <property type="component" value="Unassembled WGS sequence"/>
</dbReference>
<feature type="domain" description="D-isomer specific 2-hydroxyacid dehydrogenase catalytic" evidence="4">
    <location>
        <begin position="30"/>
        <end position="113"/>
    </location>
</feature>
<evidence type="ECO:0000313" key="5">
    <source>
        <dbReference type="EMBL" id="NLF55582.1"/>
    </source>
</evidence>
<dbReference type="PANTHER" id="PTHR43761:SF1">
    <property type="entry name" value="D-ISOMER SPECIFIC 2-HYDROXYACID DEHYDROGENASE CATALYTIC DOMAIN-CONTAINING PROTEIN-RELATED"/>
    <property type="match status" value="1"/>
</dbReference>
<evidence type="ECO:0000256" key="3">
    <source>
        <dbReference type="ARBA" id="ARBA00023027"/>
    </source>
</evidence>
<dbReference type="PANTHER" id="PTHR43761">
    <property type="entry name" value="D-ISOMER SPECIFIC 2-HYDROXYACID DEHYDROGENASE FAMILY PROTEIN (AFU_ORTHOLOGUE AFUA_1G13630)"/>
    <property type="match status" value="1"/>
</dbReference>
<dbReference type="GO" id="GO:0051287">
    <property type="term" value="F:NAD binding"/>
    <property type="evidence" value="ECO:0007669"/>
    <property type="project" value="InterPro"/>
</dbReference>
<comment type="similarity">
    <text evidence="1">Belongs to the D-isomer specific 2-hydroxyacid dehydrogenase family.</text>
</comment>
<dbReference type="InterPro" id="IPR050418">
    <property type="entry name" value="D-iso_2-hydroxyacid_DH_PdxB"/>
</dbReference>
<dbReference type="GO" id="GO:0016616">
    <property type="term" value="F:oxidoreductase activity, acting on the CH-OH group of donors, NAD or NADP as acceptor"/>
    <property type="evidence" value="ECO:0007669"/>
    <property type="project" value="InterPro"/>
</dbReference>
<proteinExistence type="inferred from homology"/>
<keyword evidence="3" id="KW-0520">NAD</keyword>
<dbReference type="Pfam" id="PF00389">
    <property type="entry name" value="2-Hacid_dh"/>
    <property type="match status" value="1"/>
</dbReference>
<dbReference type="SUPFAM" id="SSF52283">
    <property type="entry name" value="Formate/glycerate dehydrogenase catalytic domain-like"/>
    <property type="match status" value="1"/>
</dbReference>
<gene>
    <name evidence="5" type="ORF">GX576_14530</name>
</gene>
<sequence length="162" mass="17420">MERIVVLDRDTLSVPVPRPGFAHEWVEHAHTAREEVAARVAQASIVVSNKVRIDEAVLAGAPALRLIAIPATGTNNVELEACLRRGMTVCNVPSYGPQSVAEHVFALVLALRRNLLQYVAEVRAGRWERAPNFCFVDHPIVDLAGSRLGVVGSGAIGSAVAR</sequence>
<comment type="caution">
    <text evidence="5">The sequence shown here is derived from an EMBL/GenBank/DDBJ whole genome shotgun (WGS) entry which is preliminary data.</text>
</comment>
<dbReference type="Gene3D" id="3.40.50.720">
    <property type="entry name" value="NAD(P)-binding Rossmann-like Domain"/>
    <property type="match status" value="2"/>
</dbReference>
<feature type="non-terminal residue" evidence="5">
    <location>
        <position position="162"/>
    </location>
</feature>
<organism evidence="5 6">
    <name type="scientific">Thauera phenolivorans</name>
    <dbReference type="NCBI Taxonomy" id="1792543"/>
    <lineage>
        <taxon>Bacteria</taxon>
        <taxon>Pseudomonadati</taxon>
        <taxon>Pseudomonadota</taxon>
        <taxon>Betaproteobacteria</taxon>
        <taxon>Rhodocyclales</taxon>
        <taxon>Zoogloeaceae</taxon>
        <taxon>Thauera</taxon>
    </lineage>
</organism>
<evidence type="ECO:0000259" key="4">
    <source>
        <dbReference type="Pfam" id="PF00389"/>
    </source>
</evidence>
<keyword evidence="2" id="KW-0560">Oxidoreductase</keyword>
<evidence type="ECO:0000256" key="1">
    <source>
        <dbReference type="ARBA" id="ARBA00005854"/>
    </source>
</evidence>
<dbReference type="InterPro" id="IPR006139">
    <property type="entry name" value="D-isomer_2_OHA_DH_cat_dom"/>
</dbReference>
<dbReference type="AlphaFoldDB" id="A0A7X7LYI2"/>
<name>A0A7X7LYI2_9RHOO</name>
<reference evidence="5 6" key="1">
    <citation type="journal article" date="2020" name="Biotechnol. Biofuels">
        <title>New insights from the biogas microbiome by comprehensive genome-resolved metagenomics of nearly 1600 species originating from multiple anaerobic digesters.</title>
        <authorList>
            <person name="Campanaro S."/>
            <person name="Treu L."/>
            <person name="Rodriguez-R L.M."/>
            <person name="Kovalovszki A."/>
            <person name="Ziels R.M."/>
            <person name="Maus I."/>
            <person name="Zhu X."/>
            <person name="Kougias P.G."/>
            <person name="Basile A."/>
            <person name="Luo G."/>
            <person name="Schluter A."/>
            <person name="Konstantinidis K.T."/>
            <person name="Angelidaki I."/>
        </authorList>
    </citation>
    <scope>NUCLEOTIDE SEQUENCE [LARGE SCALE GENOMIC DNA]</scope>
    <source>
        <strain evidence="5">AS06rmzACSIP_256</strain>
    </source>
</reference>
<evidence type="ECO:0000256" key="2">
    <source>
        <dbReference type="ARBA" id="ARBA00023002"/>
    </source>
</evidence>
<protein>
    <submittedName>
        <fullName evidence="5">Glycerate dehydrogenase</fullName>
    </submittedName>
</protein>
<evidence type="ECO:0000313" key="6">
    <source>
        <dbReference type="Proteomes" id="UP000536534"/>
    </source>
</evidence>
<accession>A0A7X7LYI2</accession>